<dbReference type="PANTHER" id="PTHR43591">
    <property type="entry name" value="METHYLTRANSFERASE"/>
    <property type="match status" value="1"/>
</dbReference>
<dbReference type="STRING" id="234267.Acid_7565"/>
<evidence type="ECO:0000313" key="2">
    <source>
        <dbReference type="EMBL" id="ABJ88473.1"/>
    </source>
</evidence>
<evidence type="ECO:0000259" key="1">
    <source>
        <dbReference type="Pfam" id="PF08242"/>
    </source>
</evidence>
<accession>Q01PE7</accession>
<dbReference type="EMBL" id="CP000473">
    <property type="protein sequence ID" value="ABJ88473.1"/>
    <property type="molecule type" value="Genomic_DNA"/>
</dbReference>
<dbReference type="AlphaFoldDB" id="Q01PE7"/>
<protein>
    <submittedName>
        <fullName evidence="2">Methyltransferase type 12</fullName>
    </submittedName>
</protein>
<name>Q01PE7_SOLUE</name>
<gene>
    <name evidence="2" type="ordered locus">Acid_7565</name>
</gene>
<dbReference type="KEGG" id="sus:Acid_7565"/>
<dbReference type="eggNOG" id="COG2227">
    <property type="taxonomic scope" value="Bacteria"/>
</dbReference>
<dbReference type="Gene3D" id="3.40.50.150">
    <property type="entry name" value="Vaccinia Virus protein VP39"/>
    <property type="match status" value="1"/>
</dbReference>
<organism evidence="2">
    <name type="scientific">Solibacter usitatus (strain Ellin6076)</name>
    <dbReference type="NCBI Taxonomy" id="234267"/>
    <lineage>
        <taxon>Bacteria</taxon>
        <taxon>Pseudomonadati</taxon>
        <taxon>Acidobacteriota</taxon>
        <taxon>Terriglobia</taxon>
        <taxon>Bryobacterales</taxon>
        <taxon>Solibacteraceae</taxon>
        <taxon>Candidatus Solibacter</taxon>
    </lineage>
</organism>
<dbReference type="InterPro" id="IPR029063">
    <property type="entry name" value="SAM-dependent_MTases_sf"/>
</dbReference>
<dbReference type="GO" id="GO:0008168">
    <property type="term" value="F:methyltransferase activity"/>
    <property type="evidence" value="ECO:0007669"/>
    <property type="project" value="UniProtKB-KW"/>
</dbReference>
<feature type="domain" description="Methyltransferase type 12" evidence="1">
    <location>
        <begin position="57"/>
        <end position="150"/>
    </location>
</feature>
<dbReference type="SUPFAM" id="SSF53335">
    <property type="entry name" value="S-adenosyl-L-methionine-dependent methyltransferases"/>
    <property type="match status" value="1"/>
</dbReference>
<dbReference type="CDD" id="cd02440">
    <property type="entry name" value="AdoMet_MTases"/>
    <property type="match status" value="1"/>
</dbReference>
<keyword evidence="2" id="KW-0489">Methyltransferase</keyword>
<dbReference type="OrthoDB" id="9804312at2"/>
<dbReference type="Pfam" id="PF08242">
    <property type="entry name" value="Methyltransf_12"/>
    <property type="match status" value="1"/>
</dbReference>
<proteinExistence type="predicted"/>
<dbReference type="GO" id="GO:0032259">
    <property type="term" value="P:methylation"/>
    <property type="evidence" value="ECO:0007669"/>
    <property type="project" value="UniProtKB-KW"/>
</dbReference>
<dbReference type="InParanoid" id="Q01PE7"/>
<sequence length="408" mass="45704">MASPEEVRGFYERYPYPRPVGSLDNYRALWQDPQRRRAEYHLYWPDRPYREEYSILVAGCGTSQAAKYALRSPGARVTGIDVSETSVGCTRELKRRYNLANLEVQRLSVERAGELGKSFDQIVCTGVLHHLADPDAGLRALRGVLKPDGAMQIMVYAPYGRAGIYMIQEFARLLGIRATDEDIPDLIAALRGLPSGHPLESLLRNAPDFRHEASLADALLHPQDRAYSVPQLFDFLKAGGLRFGRWLKQAAYSARCGVLAAIPQANRLAELPPAEQYAAAELFRGTMVRHSMIVHRSDRAVSDSQVGFEGGGWPVYVPVRMPDTVCVEERLPAGAEAVLINQAHSYRDLILPIDAAEKRWFEAVDGHRTIAGIAGEAQLEPARRFFERLWWYDQVVFDRTWAGSRGAP</sequence>
<dbReference type="InterPro" id="IPR013217">
    <property type="entry name" value="Methyltransf_12"/>
</dbReference>
<dbReference type="HOGENOM" id="CLU_055977_0_0_0"/>
<reference evidence="2" key="1">
    <citation type="submission" date="2006-10" db="EMBL/GenBank/DDBJ databases">
        <title>Complete sequence of Solibacter usitatus Ellin6076.</title>
        <authorList>
            <consortium name="US DOE Joint Genome Institute"/>
            <person name="Copeland A."/>
            <person name="Lucas S."/>
            <person name="Lapidus A."/>
            <person name="Barry K."/>
            <person name="Detter J.C."/>
            <person name="Glavina del Rio T."/>
            <person name="Hammon N."/>
            <person name="Israni S."/>
            <person name="Dalin E."/>
            <person name="Tice H."/>
            <person name="Pitluck S."/>
            <person name="Thompson L.S."/>
            <person name="Brettin T."/>
            <person name="Bruce D."/>
            <person name="Han C."/>
            <person name="Tapia R."/>
            <person name="Gilna P."/>
            <person name="Schmutz J."/>
            <person name="Larimer F."/>
            <person name="Land M."/>
            <person name="Hauser L."/>
            <person name="Kyrpides N."/>
            <person name="Mikhailova N."/>
            <person name="Janssen P.H."/>
            <person name="Kuske C.R."/>
            <person name="Richardson P."/>
        </authorList>
    </citation>
    <scope>NUCLEOTIDE SEQUENCE</scope>
    <source>
        <strain evidence="2">Ellin6076</strain>
    </source>
</reference>
<keyword evidence="2" id="KW-0808">Transferase</keyword>